<reference evidence="2" key="1">
    <citation type="submission" date="2020-05" db="EMBL/GenBank/DDBJ databases">
        <title>WGS assembly of Panicum virgatum.</title>
        <authorList>
            <person name="Lovell J.T."/>
            <person name="Jenkins J."/>
            <person name="Shu S."/>
            <person name="Juenger T.E."/>
            <person name="Schmutz J."/>
        </authorList>
    </citation>
    <scope>NUCLEOTIDE SEQUENCE</scope>
    <source>
        <strain evidence="2">AP13</strain>
    </source>
</reference>
<accession>A0A8T0PNL5</accession>
<gene>
    <name evidence="2" type="ORF">PVAP13_8KG375800</name>
</gene>
<organism evidence="2 3">
    <name type="scientific">Panicum virgatum</name>
    <name type="common">Blackwell switchgrass</name>
    <dbReference type="NCBI Taxonomy" id="38727"/>
    <lineage>
        <taxon>Eukaryota</taxon>
        <taxon>Viridiplantae</taxon>
        <taxon>Streptophyta</taxon>
        <taxon>Embryophyta</taxon>
        <taxon>Tracheophyta</taxon>
        <taxon>Spermatophyta</taxon>
        <taxon>Magnoliopsida</taxon>
        <taxon>Liliopsida</taxon>
        <taxon>Poales</taxon>
        <taxon>Poaceae</taxon>
        <taxon>PACMAD clade</taxon>
        <taxon>Panicoideae</taxon>
        <taxon>Panicodae</taxon>
        <taxon>Paniceae</taxon>
        <taxon>Panicinae</taxon>
        <taxon>Panicum</taxon>
        <taxon>Panicum sect. Hiantes</taxon>
    </lineage>
</organism>
<feature type="region of interest" description="Disordered" evidence="1">
    <location>
        <begin position="59"/>
        <end position="83"/>
    </location>
</feature>
<feature type="compositionally biased region" description="Low complexity" evidence="1">
    <location>
        <begin position="14"/>
        <end position="26"/>
    </location>
</feature>
<feature type="region of interest" description="Disordered" evidence="1">
    <location>
        <begin position="1"/>
        <end position="47"/>
    </location>
</feature>
<comment type="caution">
    <text evidence="2">The sequence shown here is derived from an EMBL/GenBank/DDBJ whole genome shotgun (WGS) entry which is preliminary data.</text>
</comment>
<evidence type="ECO:0000313" key="3">
    <source>
        <dbReference type="Proteomes" id="UP000823388"/>
    </source>
</evidence>
<proteinExistence type="predicted"/>
<dbReference type="AlphaFoldDB" id="A0A8T0PNL5"/>
<keyword evidence="3" id="KW-1185">Reference proteome</keyword>
<sequence length="83" mass="9117">MSRPLWRPQHVRRIASPPHRSSSSLALRRRVRGQGPGSWHNDSKRALLDPNTKVAGGAQLAGAWDGGSPQRSSYLCPVVSKQH</sequence>
<evidence type="ECO:0000256" key="1">
    <source>
        <dbReference type="SAM" id="MobiDB-lite"/>
    </source>
</evidence>
<protein>
    <submittedName>
        <fullName evidence="2">Uncharacterized protein</fullName>
    </submittedName>
</protein>
<dbReference type="Proteomes" id="UP000823388">
    <property type="component" value="Chromosome 8K"/>
</dbReference>
<name>A0A8T0PNL5_PANVG</name>
<evidence type="ECO:0000313" key="2">
    <source>
        <dbReference type="EMBL" id="KAG2563947.1"/>
    </source>
</evidence>
<dbReference type="EMBL" id="CM029051">
    <property type="protein sequence ID" value="KAG2563947.1"/>
    <property type="molecule type" value="Genomic_DNA"/>
</dbReference>